<sequence>MARSTVETLFKKNSKLESFLKKSLNDETYERVRAYESCIIVSEKENKALKYVILGDEWIYLTENPPKNVVEEVSLKDIISVDHVNDYPDFLSGEERENTQHLVVTYWTNDSKRRSIRRSKRSPRPGSAATEGERSNASTPLGFASSQDYGNLSEDYGYITQSMSSLQISGRPDSRGSIGSVREAKGGSKKKKRLSESLEESFNLKSLKEEREDHLLDIEENNELNLSSNSYLQKPLPKRESGKNKRLRKPSGDSVKSNETISSRQGSVRPLPNLQKKNAFDTSQADQKSCITERSELVPNNGLENPNKAIVCCCFHGKNKIIPSCGHGDDTTDDYYEKKPIESMERKVPIISTEYPIKDGQPPDISIDITSDIAKGMRGSVLSVQETVQSRRSSITTLKGGNSRAGTPALEGEATRSMSLLGINQSTSDLGSSVNGLLLGTDNPGERRKMVLNIYLLNLHSPMLMLIRSAWSNYLIRCTLMLDPDYEKAFRSSIVRGQQIQREKMEALFNQLKRELLNLENTMEDSFNLLNELRVATERNFALKKMFWKNTDMFLFLVNQLQHYLPKSPVNVNTEHGRSQRCDELELTILLTEIMSLMFRESEIIPARIQTLKAERGRPVFDLLKVLICTPEVPEKMAAPSDSDREIDKQVLEFTKVALQTVFELFLMAKQANWGFNEGNFFNISWMVKTLEEMRTVELFVEKTIDIMMKMIRPPRTDVLSPSEAVLLYSIFSVLQTLLEYSPKIANYIKSHYHEEFKYFVQAPSIMKKLPSNYPLCNLTLSLLDKVMNMVVEAQTTSSFPKSPR</sequence>
<dbReference type="InterPro" id="IPR027878">
    <property type="entry name" value="DUF4551"/>
</dbReference>
<evidence type="ECO:0000313" key="4">
    <source>
        <dbReference type="Proteomes" id="UP000596742"/>
    </source>
</evidence>
<evidence type="ECO:0000313" key="3">
    <source>
        <dbReference type="EMBL" id="VDI73857.1"/>
    </source>
</evidence>
<dbReference type="PANTHER" id="PTHR35354:SF1">
    <property type="entry name" value="RGD1561648"/>
    <property type="match status" value="1"/>
</dbReference>
<feature type="coiled-coil region" evidence="1">
    <location>
        <begin position="495"/>
        <end position="529"/>
    </location>
</feature>
<evidence type="ECO:0000256" key="2">
    <source>
        <dbReference type="SAM" id="MobiDB-lite"/>
    </source>
</evidence>
<dbReference type="EMBL" id="UYJE01009483">
    <property type="protein sequence ID" value="VDI73857.1"/>
    <property type="molecule type" value="Genomic_DNA"/>
</dbReference>
<name>A0A8B6H5J5_MYTGA</name>
<organism evidence="3 4">
    <name type="scientific">Mytilus galloprovincialis</name>
    <name type="common">Mediterranean mussel</name>
    <dbReference type="NCBI Taxonomy" id="29158"/>
    <lineage>
        <taxon>Eukaryota</taxon>
        <taxon>Metazoa</taxon>
        <taxon>Spiralia</taxon>
        <taxon>Lophotrochozoa</taxon>
        <taxon>Mollusca</taxon>
        <taxon>Bivalvia</taxon>
        <taxon>Autobranchia</taxon>
        <taxon>Pteriomorphia</taxon>
        <taxon>Mytilida</taxon>
        <taxon>Mytiloidea</taxon>
        <taxon>Mytilidae</taxon>
        <taxon>Mytilinae</taxon>
        <taxon>Mytilus</taxon>
    </lineage>
</organism>
<feature type="compositionally biased region" description="Polar residues" evidence="2">
    <location>
        <begin position="135"/>
        <end position="146"/>
    </location>
</feature>
<dbReference type="OrthoDB" id="6022562at2759"/>
<dbReference type="PANTHER" id="PTHR35354">
    <property type="entry name" value="RGD1561648"/>
    <property type="match status" value="1"/>
</dbReference>
<dbReference type="Proteomes" id="UP000596742">
    <property type="component" value="Unassembled WGS sequence"/>
</dbReference>
<keyword evidence="4" id="KW-1185">Reference proteome</keyword>
<accession>A0A8B6H5J5</accession>
<dbReference type="Pfam" id="PF15087">
    <property type="entry name" value="DUF4551"/>
    <property type="match status" value="2"/>
</dbReference>
<keyword evidence="1" id="KW-0175">Coiled coil</keyword>
<gene>
    <name evidence="3" type="ORF">MGAL_10B017606</name>
</gene>
<feature type="region of interest" description="Disordered" evidence="2">
    <location>
        <begin position="167"/>
        <end position="201"/>
    </location>
</feature>
<protein>
    <submittedName>
        <fullName evidence="3">Uncharacterized protein</fullName>
    </submittedName>
</protein>
<dbReference type="AlphaFoldDB" id="A0A8B6H5J5"/>
<feature type="region of interest" description="Disordered" evidence="2">
    <location>
        <begin position="114"/>
        <end position="146"/>
    </location>
</feature>
<comment type="caution">
    <text evidence="3">The sequence shown here is derived from an EMBL/GenBank/DDBJ whole genome shotgun (WGS) entry which is preliminary data.</text>
</comment>
<evidence type="ECO:0000256" key="1">
    <source>
        <dbReference type="SAM" id="Coils"/>
    </source>
</evidence>
<feature type="compositionally biased region" description="Basic residues" evidence="2">
    <location>
        <begin position="114"/>
        <end position="123"/>
    </location>
</feature>
<feature type="region of interest" description="Disordered" evidence="2">
    <location>
        <begin position="226"/>
        <end position="286"/>
    </location>
</feature>
<reference evidence="3" key="1">
    <citation type="submission" date="2018-11" db="EMBL/GenBank/DDBJ databases">
        <authorList>
            <person name="Alioto T."/>
            <person name="Alioto T."/>
        </authorList>
    </citation>
    <scope>NUCLEOTIDE SEQUENCE</scope>
</reference>
<proteinExistence type="predicted"/>
<feature type="compositionally biased region" description="Polar residues" evidence="2">
    <location>
        <begin position="254"/>
        <end position="266"/>
    </location>
</feature>